<keyword evidence="6" id="KW-1185">Reference proteome</keyword>
<proteinExistence type="inferred from homology"/>
<reference evidence="5 6" key="1">
    <citation type="submission" date="2020-05" db="EMBL/GenBank/DDBJ databases">
        <title>WGS assembly of Panicum virgatum.</title>
        <authorList>
            <person name="Lovell J.T."/>
            <person name="Jenkins J."/>
            <person name="Shu S."/>
            <person name="Juenger T.E."/>
            <person name="Schmutz J."/>
        </authorList>
    </citation>
    <scope>NUCLEOTIDE SEQUENCE [LARGE SCALE GENOMIC DNA]</scope>
    <source>
        <strain evidence="6">cv. AP13</strain>
    </source>
</reference>
<evidence type="ECO:0000256" key="4">
    <source>
        <dbReference type="SAM" id="SignalP"/>
    </source>
</evidence>
<dbReference type="GO" id="GO:0016042">
    <property type="term" value="P:lipid catabolic process"/>
    <property type="evidence" value="ECO:0007669"/>
    <property type="project" value="UniProtKB-KW"/>
</dbReference>
<comment type="similarity">
    <text evidence="1">Belongs to the 'GDSL' lipolytic enzyme family.</text>
</comment>
<dbReference type="Proteomes" id="UP000823388">
    <property type="component" value="Chromosome 4K"/>
</dbReference>
<evidence type="ECO:0008006" key="7">
    <source>
        <dbReference type="Google" id="ProtNLM"/>
    </source>
</evidence>
<feature type="chain" id="PRO_5035871659" description="GDSL esterase/lipase" evidence="4">
    <location>
        <begin position="21"/>
        <end position="398"/>
    </location>
</feature>
<dbReference type="PANTHER" id="PTHR45648">
    <property type="entry name" value="GDSL LIPASE/ACYLHYDROLASE FAMILY PROTEIN (AFU_ORTHOLOGUE AFUA_4G14700)"/>
    <property type="match status" value="1"/>
</dbReference>
<gene>
    <name evidence="5" type="ORF">PVAP13_4KG257600</name>
</gene>
<dbReference type="InterPro" id="IPR035669">
    <property type="entry name" value="SGNH_plant_lipase-like"/>
</dbReference>
<dbReference type="AlphaFoldDB" id="A0A8T0TJA0"/>
<sequence length="398" mass="41433">MGARRRLLLRLLRLVVCVQAAALVGTIAAAARPPAMYVFGSSILDVGNNNHLPGAAVGRANMPYNGIDFPGSIPTGRFSNGYNIADYVGKYFLTMCSWAVPHPESVCAAAKNMGFACSPPAYLSLASSGDLTTTALSSGISYASGGAGILDSTNAGNTIPLSKQVEYFGATKAKMVAAVGLRAASAQLSRSIFLVGIGNNDMFVSAMAARAQNRSAADRTNAAALYVNLIANYSATVEELYSMGARKFALVNVGLLGCTPAARVLGPAGPACWEDLNRLAAGFNGALRPRLAGLAPRLPGLVYSLADSFGFTRDVLADPRASGYADDVAGACCGSGRLAAEAACSPNATTLCADRDRLVYWDVVHLTQRTASLVARAFYDGPAKYTTPINFMQLARSS</sequence>
<name>A0A8T0TJA0_PANVG</name>
<keyword evidence="3" id="KW-0443">Lipid metabolism</keyword>
<comment type="caution">
    <text evidence="5">The sequence shown here is derived from an EMBL/GenBank/DDBJ whole genome shotgun (WGS) entry which is preliminary data.</text>
</comment>
<evidence type="ECO:0000256" key="3">
    <source>
        <dbReference type="ARBA" id="ARBA00022963"/>
    </source>
</evidence>
<dbReference type="CDD" id="cd01837">
    <property type="entry name" value="SGNH_plant_lipase_like"/>
    <property type="match status" value="1"/>
</dbReference>
<keyword evidence="2" id="KW-0378">Hydrolase</keyword>
<evidence type="ECO:0000256" key="1">
    <source>
        <dbReference type="ARBA" id="ARBA00008668"/>
    </source>
</evidence>
<dbReference type="PANTHER" id="PTHR45648:SF147">
    <property type="entry name" value="GDSL ESTERASE_LIPASE"/>
    <property type="match status" value="1"/>
</dbReference>
<evidence type="ECO:0000313" key="5">
    <source>
        <dbReference type="EMBL" id="KAG2611941.1"/>
    </source>
</evidence>
<keyword evidence="4" id="KW-0732">Signal</keyword>
<dbReference type="Gene3D" id="3.40.50.1110">
    <property type="entry name" value="SGNH hydrolase"/>
    <property type="match status" value="1"/>
</dbReference>
<accession>A0A8T0TJA0</accession>
<feature type="signal peptide" evidence="4">
    <location>
        <begin position="1"/>
        <end position="20"/>
    </location>
</feature>
<protein>
    <recommendedName>
        <fullName evidence="7">GDSL esterase/lipase</fullName>
    </recommendedName>
</protein>
<dbReference type="InterPro" id="IPR051058">
    <property type="entry name" value="GDSL_Est/Lipase"/>
</dbReference>
<organism evidence="5 6">
    <name type="scientific">Panicum virgatum</name>
    <name type="common">Blackwell switchgrass</name>
    <dbReference type="NCBI Taxonomy" id="38727"/>
    <lineage>
        <taxon>Eukaryota</taxon>
        <taxon>Viridiplantae</taxon>
        <taxon>Streptophyta</taxon>
        <taxon>Embryophyta</taxon>
        <taxon>Tracheophyta</taxon>
        <taxon>Spermatophyta</taxon>
        <taxon>Magnoliopsida</taxon>
        <taxon>Liliopsida</taxon>
        <taxon>Poales</taxon>
        <taxon>Poaceae</taxon>
        <taxon>PACMAD clade</taxon>
        <taxon>Panicoideae</taxon>
        <taxon>Panicodae</taxon>
        <taxon>Paniceae</taxon>
        <taxon>Panicinae</taxon>
        <taxon>Panicum</taxon>
        <taxon>Panicum sect. Hiantes</taxon>
    </lineage>
</organism>
<dbReference type="InterPro" id="IPR036514">
    <property type="entry name" value="SGNH_hydro_sf"/>
</dbReference>
<dbReference type="InterPro" id="IPR001087">
    <property type="entry name" value="GDSL"/>
</dbReference>
<evidence type="ECO:0000256" key="2">
    <source>
        <dbReference type="ARBA" id="ARBA00022801"/>
    </source>
</evidence>
<dbReference type="EMBL" id="CM029043">
    <property type="protein sequence ID" value="KAG2611941.1"/>
    <property type="molecule type" value="Genomic_DNA"/>
</dbReference>
<dbReference type="Pfam" id="PF00657">
    <property type="entry name" value="Lipase_GDSL"/>
    <property type="match status" value="1"/>
</dbReference>
<evidence type="ECO:0000313" key="6">
    <source>
        <dbReference type="Proteomes" id="UP000823388"/>
    </source>
</evidence>
<keyword evidence="3" id="KW-0442">Lipid degradation</keyword>
<dbReference type="GO" id="GO:0016788">
    <property type="term" value="F:hydrolase activity, acting on ester bonds"/>
    <property type="evidence" value="ECO:0007669"/>
    <property type="project" value="InterPro"/>
</dbReference>